<dbReference type="Proteomes" id="UP001283341">
    <property type="component" value="Unassembled WGS sequence"/>
</dbReference>
<dbReference type="EMBL" id="JAUEDM010000002">
    <property type="protein sequence ID" value="KAK3326544.1"/>
    <property type="molecule type" value="Genomic_DNA"/>
</dbReference>
<evidence type="ECO:0000256" key="1">
    <source>
        <dbReference type="SAM" id="MobiDB-lite"/>
    </source>
</evidence>
<keyword evidence="2" id="KW-0732">Signal</keyword>
<reference evidence="3" key="2">
    <citation type="submission" date="2023-06" db="EMBL/GenBank/DDBJ databases">
        <authorList>
            <consortium name="Lawrence Berkeley National Laboratory"/>
            <person name="Haridas S."/>
            <person name="Hensen N."/>
            <person name="Bonometti L."/>
            <person name="Westerberg I."/>
            <person name="Brannstrom I.O."/>
            <person name="Guillou S."/>
            <person name="Cros-Aarteil S."/>
            <person name="Calhoun S."/>
            <person name="Kuo A."/>
            <person name="Mondo S."/>
            <person name="Pangilinan J."/>
            <person name="Riley R."/>
            <person name="Labutti K."/>
            <person name="Andreopoulos B."/>
            <person name="Lipzen A."/>
            <person name="Chen C."/>
            <person name="Yanf M."/>
            <person name="Daum C."/>
            <person name="Ng V."/>
            <person name="Clum A."/>
            <person name="Steindorff A."/>
            <person name="Ohm R."/>
            <person name="Martin F."/>
            <person name="Silar P."/>
            <person name="Natvig D."/>
            <person name="Lalanne C."/>
            <person name="Gautier V."/>
            <person name="Ament-Velasquez S.L."/>
            <person name="Kruys A."/>
            <person name="Hutchinson M.I."/>
            <person name="Powell A.J."/>
            <person name="Barry K."/>
            <person name="Miller A.N."/>
            <person name="Grigoriev I.V."/>
            <person name="Debuchy R."/>
            <person name="Gladieux P."/>
            <person name="Thoren M.H."/>
            <person name="Johannesson H."/>
        </authorList>
    </citation>
    <scope>NUCLEOTIDE SEQUENCE</scope>
    <source>
        <strain evidence="3">CBS 118394</strain>
    </source>
</reference>
<evidence type="ECO:0008006" key="5">
    <source>
        <dbReference type="Google" id="ProtNLM"/>
    </source>
</evidence>
<name>A0AAE0IKC0_9PEZI</name>
<keyword evidence="4" id="KW-1185">Reference proteome</keyword>
<reference evidence="3" key="1">
    <citation type="journal article" date="2023" name="Mol. Phylogenet. Evol.">
        <title>Genome-scale phylogeny and comparative genomics of the fungal order Sordariales.</title>
        <authorList>
            <person name="Hensen N."/>
            <person name="Bonometti L."/>
            <person name="Westerberg I."/>
            <person name="Brannstrom I.O."/>
            <person name="Guillou S."/>
            <person name="Cros-Aarteil S."/>
            <person name="Calhoun S."/>
            <person name="Haridas S."/>
            <person name="Kuo A."/>
            <person name="Mondo S."/>
            <person name="Pangilinan J."/>
            <person name="Riley R."/>
            <person name="LaButti K."/>
            <person name="Andreopoulos B."/>
            <person name="Lipzen A."/>
            <person name="Chen C."/>
            <person name="Yan M."/>
            <person name="Daum C."/>
            <person name="Ng V."/>
            <person name="Clum A."/>
            <person name="Steindorff A."/>
            <person name="Ohm R.A."/>
            <person name="Martin F."/>
            <person name="Silar P."/>
            <person name="Natvig D.O."/>
            <person name="Lalanne C."/>
            <person name="Gautier V."/>
            <person name="Ament-Velasquez S.L."/>
            <person name="Kruys A."/>
            <person name="Hutchinson M.I."/>
            <person name="Powell A.J."/>
            <person name="Barry K."/>
            <person name="Miller A.N."/>
            <person name="Grigoriev I.V."/>
            <person name="Debuchy R."/>
            <person name="Gladieux P."/>
            <person name="Hiltunen Thoren M."/>
            <person name="Johannesson H."/>
        </authorList>
    </citation>
    <scope>NUCLEOTIDE SEQUENCE</scope>
    <source>
        <strain evidence="3">CBS 118394</strain>
    </source>
</reference>
<accession>A0AAE0IKC0</accession>
<evidence type="ECO:0000313" key="3">
    <source>
        <dbReference type="EMBL" id="KAK3326544.1"/>
    </source>
</evidence>
<comment type="caution">
    <text evidence="3">The sequence shown here is derived from an EMBL/GenBank/DDBJ whole genome shotgun (WGS) entry which is preliminary data.</text>
</comment>
<sequence>MRAPIIVCLFTCPSVIATATTRTVDTLRRTWSRITTRTGGPSPTLGPTIASVGGDQIIRSTAPPWPPTRITRRGVRSGHRRERIHLVLS</sequence>
<gene>
    <name evidence="3" type="ORF">B0H66DRAFT_163766</name>
</gene>
<protein>
    <recommendedName>
        <fullName evidence="5">Secreted protein</fullName>
    </recommendedName>
</protein>
<evidence type="ECO:0000313" key="4">
    <source>
        <dbReference type="Proteomes" id="UP001283341"/>
    </source>
</evidence>
<feature type="chain" id="PRO_5042041117" description="Secreted protein" evidence="2">
    <location>
        <begin position="18"/>
        <end position="89"/>
    </location>
</feature>
<feature type="signal peptide" evidence="2">
    <location>
        <begin position="1"/>
        <end position="17"/>
    </location>
</feature>
<dbReference type="AlphaFoldDB" id="A0AAE0IKC0"/>
<feature type="region of interest" description="Disordered" evidence="1">
    <location>
        <begin position="58"/>
        <end position="77"/>
    </location>
</feature>
<proteinExistence type="predicted"/>
<evidence type="ECO:0000256" key="2">
    <source>
        <dbReference type="SAM" id="SignalP"/>
    </source>
</evidence>
<organism evidence="3 4">
    <name type="scientific">Apodospora peruviana</name>
    <dbReference type="NCBI Taxonomy" id="516989"/>
    <lineage>
        <taxon>Eukaryota</taxon>
        <taxon>Fungi</taxon>
        <taxon>Dikarya</taxon>
        <taxon>Ascomycota</taxon>
        <taxon>Pezizomycotina</taxon>
        <taxon>Sordariomycetes</taxon>
        <taxon>Sordariomycetidae</taxon>
        <taxon>Sordariales</taxon>
        <taxon>Lasiosphaeriaceae</taxon>
        <taxon>Apodospora</taxon>
    </lineage>
</organism>